<dbReference type="Pfam" id="PF17853">
    <property type="entry name" value="GGDEF_2"/>
    <property type="match status" value="1"/>
</dbReference>
<accession>A0ABV9FJB6</accession>
<evidence type="ECO:0000313" key="6">
    <source>
        <dbReference type="Proteomes" id="UP001596028"/>
    </source>
</evidence>
<evidence type="ECO:0000259" key="3">
    <source>
        <dbReference type="Pfam" id="PF13556"/>
    </source>
</evidence>
<sequence>MKGTMKEEAFTVRALFDVPQLKDAVLLGGEAGLDRPISRINVMEVPDVVDWVRPGELLMTTGYPFKDDPEVLVTLIAQLAGKGVVALGVKTRRFFDEVPKSAIEAAERHGMPLIELPPSTTFSDVVREVMERVLVSESKDLMVLQGRVQRLSHVLLHGDGLHAYLNHLQTMICNPVVLLDPHNRIAASSDAETLCAEVAEEEWAKFRTEQPLETNVLQIGSRSVRVHIAAVPDGQIRPYLMLILEYSADYGTVDTLTINWAGRLLGFEISNLLARKNIESKYFDQFLQDWLAGRIVSADDLRLRAEACGWPLTEEDRYVAGVLSFRDRKPGIKELQELAKKLNWESDSRKSGAKWTVLEGELVALLTMRADVHGATSGEDGPEHAWSYIRPLLRDRSVSLCVGREAEQQSEVAGSYRDAKRAAEIRSVCGLQDETVRYGELGVYLLLYRLQGTEELEEYQRLYLQPLLELDRKQQGSLLHTLRSYFECNCNAKETAERMFVHYNTINYRLERIKNELGLRLDDPETKLLLHLAIKSGDILT</sequence>
<feature type="domain" description="PucR C-terminal helix-turn-helix" evidence="3">
    <location>
        <begin position="478"/>
        <end position="535"/>
    </location>
</feature>
<name>A0ABV9FJB6_9BACL</name>
<organism evidence="5 6">
    <name type="scientific">Cohnella hongkongensis</name>
    <dbReference type="NCBI Taxonomy" id="178337"/>
    <lineage>
        <taxon>Bacteria</taxon>
        <taxon>Bacillati</taxon>
        <taxon>Bacillota</taxon>
        <taxon>Bacilli</taxon>
        <taxon>Bacillales</taxon>
        <taxon>Paenibacillaceae</taxon>
        <taxon>Cohnella</taxon>
    </lineage>
</organism>
<comment type="similarity">
    <text evidence="1">Belongs to the CdaR family.</text>
</comment>
<feature type="domain" description="CdaR GGDEF-like" evidence="4">
    <location>
        <begin position="294"/>
        <end position="425"/>
    </location>
</feature>
<dbReference type="InterPro" id="IPR051448">
    <property type="entry name" value="CdaR-like_regulators"/>
</dbReference>
<evidence type="ECO:0000313" key="5">
    <source>
        <dbReference type="EMBL" id="MFC4601348.1"/>
    </source>
</evidence>
<evidence type="ECO:0000259" key="4">
    <source>
        <dbReference type="Pfam" id="PF17853"/>
    </source>
</evidence>
<dbReference type="PANTHER" id="PTHR33744:SF1">
    <property type="entry name" value="DNA-BINDING TRANSCRIPTIONAL ACTIVATOR ADER"/>
    <property type="match status" value="1"/>
</dbReference>
<evidence type="ECO:0000256" key="1">
    <source>
        <dbReference type="ARBA" id="ARBA00006754"/>
    </source>
</evidence>
<dbReference type="Pfam" id="PF07905">
    <property type="entry name" value="PucR"/>
    <property type="match status" value="1"/>
</dbReference>
<protein>
    <submittedName>
        <fullName evidence="5">PucR family transcriptional regulator</fullName>
    </submittedName>
</protein>
<proteinExistence type="inferred from homology"/>
<dbReference type="Gene3D" id="1.10.10.2840">
    <property type="entry name" value="PucR C-terminal helix-turn-helix domain"/>
    <property type="match status" value="1"/>
</dbReference>
<dbReference type="RefSeq" id="WP_378101285.1">
    <property type="nucleotide sequence ID" value="NZ_JBHSEP010000025.1"/>
</dbReference>
<dbReference type="InterPro" id="IPR041522">
    <property type="entry name" value="CdaR_GGDEF"/>
</dbReference>
<keyword evidence="6" id="KW-1185">Reference proteome</keyword>
<gene>
    <name evidence="5" type="ORF">ACFO3S_24105</name>
</gene>
<dbReference type="InterPro" id="IPR042070">
    <property type="entry name" value="PucR_C-HTH_sf"/>
</dbReference>
<dbReference type="Pfam" id="PF13556">
    <property type="entry name" value="HTH_30"/>
    <property type="match status" value="1"/>
</dbReference>
<dbReference type="EMBL" id="JBHSEP010000025">
    <property type="protein sequence ID" value="MFC4601348.1"/>
    <property type="molecule type" value="Genomic_DNA"/>
</dbReference>
<feature type="domain" description="Purine catabolism PurC-like" evidence="2">
    <location>
        <begin position="15"/>
        <end position="132"/>
    </location>
</feature>
<evidence type="ECO:0000259" key="2">
    <source>
        <dbReference type="Pfam" id="PF07905"/>
    </source>
</evidence>
<comment type="caution">
    <text evidence="5">The sequence shown here is derived from an EMBL/GenBank/DDBJ whole genome shotgun (WGS) entry which is preliminary data.</text>
</comment>
<dbReference type="InterPro" id="IPR012914">
    <property type="entry name" value="PucR_dom"/>
</dbReference>
<reference evidence="6" key="1">
    <citation type="journal article" date="2019" name="Int. J. Syst. Evol. Microbiol.">
        <title>The Global Catalogue of Microorganisms (GCM) 10K type strain sequencing project: providing services to taxonomists for standard genome sequencing and annotation.</title>
        <authorList>
            <consortium name="The Broad Institute Genomics Platform"/>
            <consortium name="The Broad Institute Genome Sequencing Center for Infectious Disease"/>
            <person name="Wu L."/>
            <person name="Ma J."/>
        </authorList>
    </citation>
    <scope>NUCLEOTIDE SEQUENCE [LARGE SCALE GENOMIC DNA]</scope>
    <source>
        <strain evidence="6">CCUG 49571</strain>
    </source>
</reference>
<dbReference type="Proteomes" id="UP001596028">
    <property type="component" value="Unassembled WGS sequence"/>
</dbReference>
<dbReference type="InterPro" id="IPR025736">
    <property type="entry name" value="PucR_C-HTH_dom"/>
</dbReference>
<dbReference type="PANTHER" id="PTHR33744">
    <property type="entry name" value="CARBOHYDRATE DIACID REGULATOR"/>
    <property type="match status" value="1"/>
</dbReference>